<evidence type="ECO:0000256" key="1">
    <source>
        <dbReference type="ARBA" id="ARBA00004162"/>
    </source>
</evidence>
<dbReference type="InterPro" id="IPR026264">
    <property type="entry name" value="VirB8/PtlE"/>
</dbReference>
<proteinExistence type="inferred from homology"/>
<evidence type="ECO:0000256" key="4">
    <source>
        <dbReference type="ARBA" id="ARBA00022692"/>
    </source>
</evidence>
<accession>A0ABU1SR01</accession>
<keyword evidence="10" id="KW-1185">Reference proteome</keyword>
<name>A0ABU1SR01_9HYPH</name>
<dbReference type="CDD" id="cd16424">
    <property type="entry name" value="VirB8"/>
    <property type="match status" value="1"/>
</dbReference>
<dbReference type="PIRSF" id="PIRSF003299">
    <property type="entry name" value="VirB8_PtlE"/>
    <property type="match status" value="1"/>
</dbReference>
<comment type="caution">
    <text evidence="9">The sequence shown here is derived from an EMBL/GenBank/DDBJ whole genome shotgun (WGS) entry which is preliminary data.</text>
</comment>
<sequence>MMVTTDSLKDYFDKARRFDQDRMIQMERSARIAWFIAAAAGILAAISIVAIAGLTPLKTVEPFVVRVDNSTGIVDVVSALTSTAGTYDEAVTKYFAARYVRAREGYVWSEAEENFRTVSLLSTAPEQTRFAAIYRGGNPDSPQNIYGRGATSRINIVSISLINANVLSVRYMRTITRGDETHTTHWVATLTFSYVNAPMSSTDRLINPLGFAVSDYRSDPEAIN</sequence>
<reference evidence="9 10" key="1">
    <citation type="submission" date="2023-07" db="EMBL/GenBank/DDBJ databases">
        <title>Sorghum-associated microbial communities from plants grown in Nebraska, USA.</title>
        <authorList>
            <person name="Schachtman D."/>
        </authorList>
    </citation>
    <scope>NUCLEOTIDE SEQUENCE [LARGE SCALE GENOMIC DNA]</scope>
    <source>
        <strain evidence="9 10">3199</strain>
    </source>
</reference>
<dbReference type="Proteomes" id="UP001250791">
    <property type="component" value="Unassembled WGS sequence"/>
</dbReference>
<evidence type="ECO:0000313" key="10">
    <source>
        <dbReference type="Proteomes" id="UP001250791"/>
    </source>
</evidence>
<keyword evidence="5 7" id="KW-1133">Transmembrane helix</keyword>
<evidence type="ECO:0000256" key="5">
    <source>
        <dbReference type="ARBA" id="ARBA00022989"/>
    </source>
</evidence>
<keyword evidence="6 7" id="KW-0472">Membrane</keyword>
<feature type="domain" description="Bacterial virulence protein VirB8" evidence="8">
    <location>
        <begin position="14"/>
        <end position="221"/>
    </location>
</feature>
<evidence type="ECO:0000256" key="3">
    <source>
        <dbReference type="ARBA" id="ARBA00014420"/>
    </source>
</evidence>
<evidence type="ECO:0000256" key="7">
    <source>
        <dbReference type="SAM" id="Phobius"/>
    </source>
</evidence>
<dbReference type="Pfam" id="PF04335">
    <property type="entry name" value="VirB8"/>
    <property type="match status" value="1"/>
</dbReference>
<comment type="subcellular location">
    <subcellularLocation>
        <location evidence="1">Cell membrane</location>
        <topology evidence="1">Single-pass membrane protein</topology>
    </subcellularLocation>
</comment>
<dbReference type="Gene3D" id="3.10.450.230">
    <property type="entry name" value="VirB8 protein"/>
    <property type="match status" value="1"/>
</dbReference>
<feature type="transmembrane region" description="Helical" evidence="7">
    <location>
        <begin position="32"/>
        <end position="54"/>
    </location>
</feature>
<dbReference type="EMBL" id="JAVDUP010000003">
    <property type="protein sequence ID" value="MDR6901414.1"/>
    <property type="molecule type" value="Genomic_DNA"/>
</dbReference>
<evidence type="ECO:0000259" key="8">
    <source>
        <dbReference type="Pfam" id="PF04335"/>
    </source>
</evidence>
<evidence type="ECO:0000256" key="2">
    <source>
        <dbReference type="ARBA" id="ARBA00011070"/>
    </source>
</evidence>
<dbReference type="SUPFAM" id="SSF54427">
    <property type="entry name" value="NTF2-like"/>
    <property type="match status" value="1"/>
</dbReference>
<comment type="similarity">
    <text evidence="2">Belongs to the virB8 family.</text>
</comment>
<gene>
    <name evidence="9" type="ORF">J2W52_003038</name>
</gene>
<keyword evidence="4 7" id="KW-0812">Transmembrane</keyword>
<organism evidence="9 10">
    <name type="scientific">Rhizobium miluonense</name>
    <dbReference type="NCBI Taxonomy" id="411945"/>
    <lineage>
        <taxon>Bacteria</taxon>
        <taxon>Pseudomonadati</taxon>
        <taxon>Pseudomonadota</taxon>
        <taxon>Alphaproteobacteria</taxon>
        <taxon>Hyphomicrobiales</taxon>
        <taxon>Rhizobiaceae</taxon>
        <taxon>Rhizobium/Agrobacterium group</taxon>
        <taxon>Rhizobium</taxon>
    </lineage>
</organism>
<evidence type="ECO:0000313" key="9">
    <source>
        <dbReference type="EMBL" id="MDR6901414.1"/>
    </source>
</evidence>
<protein>
    <recommendedName>
        <fullName evidence="3">Type IV secretion system protein virB8</fullName>
    </recommendedName>
</protein>
<evidence type="ECO:0000256" key="6">
    <source>
        <dbReference type="ARBA" id="ARBA00023136"/>
    </source>
</evidence>
<dbReference type="InterPro" id="IPR032710">
    <property type="entry name" value="NTF2-like_dom_sf"/>
</dbReference>
<dbReference type="InterPro" id="IPR007430">
    <property type="entry name" value="VirB8"/>
</dbReference>